<evidence type="ECO:0000256" key="1">
    <source>
        <dbReference type="SAM" id="MobiDB-lite"/>
    </source>
</evidence>
<dbReference type="Proteomes" id="UP000749040">
    <property type="component" value="Unassembled WGS sequence"/>
</dbReference>
<dbReference type="EMBL" id="JADKYB010000030">
    <property type="protein sequence ID" value="MBM9509955.1"/>
    <property type="molecule type" value="Genomic_DNA"/>
</dbReference>
<organism evidence="2 3">
    <name type="scientific">Actinacidiphila acididurans</name>
    <dbReference type="NCBI Taxonomy" id="2784346"/>
    <lineage>
        <taxon>Bacteria</taxon>
        <taxon>Bacillati</taxon>
        <taxon>Actinomycetota</taxon>
        <taxon>Actinomycetes</taxon>
        <taxon>Kitasatosporales</taxon>
        <taxon>Streptomycetaceae</taxon>
        <taxon>Actinacidiphila</taxon>
    </lineage>
</organism>
<comment type="caution">
    <text evidence="2">The sequence shown here is derived from an EMBL/GenBank/DDBJ whole genome shotgun (WGS) entry which is preliminary data.</text>
</comment>
<keyword evidence="3" id="KW-1185">Reference proteome</keyword>
<accession>A0ABS2U2X9</accession>
<evidence type="ECO:0008006" key="4">
    <source>
        <dbReference type="Google" id="ProtNLM"/>
    </source>
</evidence>
<reference evidence="2 3" key="1">
    <citation type="submission" date="2021-01" db="EMBL/GenBank/DDBJ databases">
        <title>Streptomyces acididurans sp. nov., isolated from a peat swamp forest soil.</title>
        <authorList>
            <person name="Chantavorakit T."/>
            <person name="Duangmal K."/>
        </authorList>
    </citation>
    <scope>NUCLEOTIDE SEQUENCE [LARGE SCALE GENOMIC DNA]</scope>
    <source>
        <strain evidence="2 3">KK5PA1</strain>
    </source>
</reference>
<proteinExistence type="predicted"/>
<name>A0ABS2U2X9_9ACTN</name>
<gene>
    <name evidence="2" type="ORF">ITX44_36455</name>
</gene>
<dbReference type="RefSeq" id="WP_205363538.1">
    <property type="nucleotide sequence ID" value="NZ_JADKYB010000030.1"/>
</dbReference>
<evidence type="ECO:0000313" key="3">
    <source>
        <dbReference type="Proteomes" id="UP000749040"/>
    </source>
</evidence>
<protein>
    <recommendedName>
        <fullName evidence="4">GP-PDE domain-containing protein</fullName>
    </recommendedName>
</protein>
<feature type="region of interest" description="Disordered" evidence="1">
    <location>
        <begin position="64"/>
        <end position="88"/>
    </location>
</feature>
<sequence>MTPADAHALAMAEQTGADGIYTDWHQALKDAAATWGAEGQARPSGLTARGEQALASLTDRLGLTTSTTTTAATTTGRTDAAAAGRSAA</sequence>
<evidence type="ECO:0000313" key="2">
    <source>
        <dbReference type="EMBL" id="MBM9509955.1"/>
    </source>
</evidence>